<feature type="domain" description="EamA" evidence="7">
    <location>
        <begin position="287"/>
        <end position="422"/>
    </location>
</feature>
<evidence type="ECO:0000313" key="8">
    <source>
        <dbReference type="EMBL" id="ROT42483.1"/>
    </source>
</evidence>
<dbReference type="Proteomes" id="UP000272025">
    <property type="component" value="Unassembled WGS sequence"/>
</dbReference>
<feature type="region of interest" description="Disordered" evidence="5">
    <location>
        <begin position="1"/>
        <end position="40"/>
    </location>
</feature>
<keyword evidence="4 6" id="KW-0472">Membrane</keyword>
<evidence type="ECO:0000256" key="5">
    <source>
        <dbReference type="SAM" id="MobiDB-lite"/>
    </source>
</evidence>
<dbReference type="AlphaFoldDB" id="A0A3N2Q6S5"/>
<dbReference type="GeneID" id="39578697"/>
<dbReference type="InterPro" id="IPR037185">
    <property type="entry name" value="EmrE-like"/>
</dbReference>
<evidence type="ECO:0000256" key="1">
    <source>
        <dbReference type="ARBA" id="ARBA00004141"/>
    </source>
</evidence>
<reference evidence="8 9" key="1">
    <citation type="journal article" date="2018" name="Mol. Ecol.">
        <title>The obligate alkalophilic soda-lake fungus Sodiomyces alkalinus has shifted to a protein diet.</title>
        <authorList>
            <person name="Grum-Grzhimaylo A.A."/>
            <person name="Falkoski D.L."/>
            <person name="van den Heuvel J."/>
            <person name="Valero-Jimenez C.A."/>
            <person name="Min B."/>
            <person name="Choi I.G."/>
            <person name="Lipzen A."/>
            <person name="Daum C.G."/>
            <person name="Aanen D.K."/>
            <person name="Tsang A."/>
            <person name="Henrissat B."/>
            <person name="Bilanenko E.N."/>
            <person name="de Vries R.P."/>
            <person name="van Kan J.A.L."/>
            <person name="Grigoriev I.V."/>
            <person name="Debets A.J.M."/>
        </authorList>
    </citation>
    <scope>NUCLEOTIDE SEQUENCE [LARGE SCALE GENOMIC DNA]</scope>
    <source>
        <strain evidence="8 9">F11</strain>
    </source>
</reference>
<feature type="region of interest" description="Disordered" evidence="5">
    <location>
        <begin position="450"/>
        <end position="490"/>
    </location>
</feature>
<feature type="transmembrane region" description="Helical" evidence="6">
    <location>
        <begin position="282"/>
        <end position="302"/>
    </location>
</feature>
<dbReference type="SUPFAM" id="SSF103481">
    <property type="entry name" value="Multidrug resistance efflux transporter EmrE"/>
    <property type="match status" value="2"/>
</dbReference>
<feature type="transmembrane region" description="Helical" evidence="6">
    <location>
        <begin position="233"/>
        <end position="254"/>
    </location>
</feature>
<comment type="subcellular location">
    <subcellularLocation>
        <location evidence="1">Membrane</location>
        <topology evidence="1">Multi-pass membrane protein</topology>
    </subcellularLocation>
</comment>
<dbReference type="InterPro" id="IPR000620">
    <property type="entry name" value="EamA_dom"/>
</dbReference>
<feature type="transmembrane region" description="Helical" evidence="6">
    <location>
        <begin position="172"/>
        <end position="193"/>
    </location>
</feature>
<evidence type="ECO:0000259" key="7">
    <source>
        <dbReference type="Pfam" id="PF00892"/>
    </source>
</evidence>
<feature type="transmembrane region" description="Helical" evidence="6">
    <location>
        <begin position="348"/>
        <end position="368"/>
    </location>
</feature>
<feature type="transmembrane region" description="Helical" evidence="6">
    <location>
        <begin position="110"/>
        <end position="130"/>
    </location>
</feature>
<feature type="domain" description="EamA" evidence="7">
    <location>
        <begin position="108"/>
        <end position="244"/>
    </location>
</feature>
<evidence type="ECO:0000256" key="3">
    <source>
        <dbReference type="ARBA" id="ARBA00022989"/>
    </source>
</evidence>
<organism evidence="8 9">
    <name type="scientific">Sodiomyces alkalinus (strain CBS 110278 / VKM F-3762 / F11)</name>
    <name type="common">Alkaliphilic filamentous fungus</name>
    <dbReference type="NCBI Taxonomy" id="1314773"/>
    <lineage>
        <taxon>Eukaryota</taxon>
        <taxon>Fungi</taxon>
        <taxon>Dikarya</taxon>
        <taxon>Ascomycota</taxon>
        <taxon>Pezizomycotina</taxon>
        <taxon>Sordariomycetes</taxon>
        <taxon>Hypocreomycetidae</taxon>
        <taxon>Glomerellales</taxon>
        <taxon>Plectosphaerellaceae</taxon>
        <taxon>Sodiomyces</taxon>
    </lineage>
</organism>
<dbReference type="STRING" id="1314773.A0A3N2Q6S5"/>
<feature type="transmembrane region" description="Helical" evidence="6">
    <location>
        <begin position="405"/>
        <end position="423"/>
    </location>
</feature>
<accession>A0A3N2Q6S5</accession>
<keyword evidence="9" id="KW-1185">Reference proteome</keyword>
<dbReference type="RefSeq" id="XP_028470289.1">
    <property type="nucleotide sequence ID" value="XM_028610219.1"/>
</dbReference>
<evidence type="ECO:0000256" key="2">
    <source>
        <dbReference type="ARBA" id="ARBA00022692"/>
    </source>
</evidence>
<dbReference type="EMBL" id="ML119051">
    <property type="protein sequence ID" value="ROT42483.1"/>
    <property type="molecule type" value="Genomic_DNA"/>
</dbReference>
<evidence type="ECO:0000313" key="9">
    <source>
        <dbReference type="Proteomes" id="UP000272025"/>
    </source>
</evidence>
<feature type="transmembrane region" description="Helical" evidence="6">
    <location>
        <begin position="199"/>
        <end position="221"/>
    </location>
</feature>
<evidence type="ECO:0000256" key="4">
    <source>
        <dbReference type="ARBA" id="ARBA00023136"/>
    </source>
</evidence>
<keyword evidence="3 6" id="KW-1133">Transmembrane helix</keyword>
<gene>
    <name evidence="8" type="ORF">SODALDRAFT_326640</name>
</gene>
<dbReference type="GO" id="GO:0016020">
    <property type="term" value="C:membrane"/>
    <property type="evidence" value="ECO:0007669"/>
    <property type="project" value="UniProtKB-SubCell"/>
</dbReference>
<feature type="compositionally biased region" description="Polar residues" evidence="5">
    <location>
        <begin position="7"/>
        <end position="17"/>
    </location>
</feature>
<sequence length="490" mass="52923">MPKRTTGEASRSINPTHSDNDVDVLVSPDNFNQGFSDDDSFPSASEGLAEGFSGQADLDSIRRLSVHSLHHGRTSPVRGSEGHPAYALQPTLSSRVVKVLRNIWDQNRGVVLVAVSQLFGALMNLAARVLQVEAGMHPFQVLFARQSLTMLGAVIYMWWTKTPDFPFGAKEVRWLLLVRGVSGFFGIYCLWSSMRYLPLAEATVITFLAPSIAGIACYVAFREPFTRVEQVGTLVAFVGVVFIARPASLFSGLVPEHEGPDDGGGGPDTGQDITPGQRLQAVGVNLLGVLGAAGAYATIRWIGKRAHALVSVNYFATICTVMCLAVLTMAPVLGIGQPELRFALPQGARQWSLLVFLGLMGFIMQFLMTAGLRVDRSNRANAMMFTHMIFAAAFDRWVFGATMGWTSLVGSGLIIGGALYMVLCKDKALQQNEGADIEAAAAARADVRGAGDVRDSEAVPMLMDVDRNDSTDDEDEESALNMSKRSPQRG</sequence>
<feature type="transmembrane region" description="Helical" evidence="6">
    <location>
        <begin position="314"/>
        <end position="336"/>
    </location>
</feature>
<proteinExistence type="predicted"/>
<dbReference type="OrthoDB" id="306876at2759"/>
<evidence type="ECO:0000256" key="6">
    <source>
        <dbReference type="SAM" id="Phobius"/>
    </source>
</evidence>
<keyword evidence="2 6" id="KW-0812">Transmembrane</keyword>
<protein>
    <recommendedName>
        <fullName evidence="7">EamA domain-containing protein</fullName>
    </recommendedName>
</protein>
<dbReference type="PANTHER" id="PTHR22911">
    <property type="entry name" value="ACYL-MALONYL CONDENSING ENZYME-RELATED"/>
    <property type="match status" value="1"/>
</dbReference>
<feature type="transmembrane region" description="Helical" evidence="6">
    <location>
        <begin position="142"/>
        <end position="160"/>
    </location>
</feature>
<dbReference type="Pfam" id="PF00892">
    <property type="entry name" value="EamA"/>
    <property type="match status" value="2"/>
</dbReference>
<name>A0A3N2Q6S5_SODAK</name>
<dbReference type="PANTHER" id="PTHR22911:SF6">
    <property type="entry name" value="SOLUTE CARRIER FAMILY 35 MEMBER G1"/>
    <property type="match status" value="1"/>
</dbReference>
<feature type="compositionally biased region" description="Polar residues" evidence="5">
    <location>
        <begin position="480"/>
        <end position="490"/>
    </location>
</feature>